<feature type="transmembrane region" description="Helical" evidence="1">
    <location>
        <begin position="75"/>
        <end position="98"/>
    </location>
</feature>
<dbReference type="EMBL" id="JACRSU010000002">
    <property type="protein sequence ID" value="MBC8540557.1"/>
    <property type="molecule type" value="Genomic_DNA"/>
</dbReference>
<keyword evidence="4" id="KW-1185">Reference proteome</keyword>
<evidence type="ECO:0000256" key="1">
    <source>
        <dbReference type="SAM" id="Phobius"/>
    </source>
</evidence>
<evidence type="ECO:0000313" key="4">
    <source>
        <dbReference type="Proteomes" id="UP000611762"/>
    </source>
</evidence>
<feature type="transmembrane region" description="Helical" evidence="1">
    <location>
        <begin position="329"/>
        <end position="346"/>
    </location>
</feature>
<accession>A0A926HUG4</accession>
<dbReference type="AlphaFoldDB" id="A0A926HUG4"/>
<feature type="domain" description="Nucleoside transporter/FeoB GTPase Gate" evidence="2">
    <location>
        <begin position="40"/>
        <end position="139"/>
    </location>
</feature>
<feature type="transmembrane region" description="Helical" evidence="1">
    <location>
        <begin position="290"/>
        <end position="309"/>
    </location>
</feature>
<feature type="transmembrane region" description="Helical" evidence="1">
    <location>
        <begin position="146"/>
        <end position="166"/>
    </location>
</feature>
<feature type="transmembrane region" description="Helical" evidence="1">
    <location>
        <begin position="45"/>
        <end position="63"/>
    </location>
</feature>
<dbReference type="Proteomes" id="UP000611762">
    <property type="component" value="Unassembled WGS sequence"/>
</dbReference>
<feature type="transmembrane region" description="Helical" evidence="1">
    <location>
        <begin position="186"/>
        <end position="211"/>
    </location>
</feature>
<dbReference type="Pfam" id="PF07670">
    <property type="entry name" value="Gate"/>
    <property type="match status" value="1"/>
</dbReference>
<dbReference type="InterPro" id="IPR011642">
    <property type="entry name" value="Gate_dom"/>
</dbReference>
<feature type="transmembrane region" description="Helical" evidence="1">
    <location>
        <begin position="218"/>
        <end position="236"/>
    </location>
</feature>
<proteinExistence type="predicted"/>
<protein>
    <recommendedName>
        <fullName evidence="2">Nucleoside transporter/FeoB GTPase Gate domain-containing protein</fullName>
    </recommendedName>
</protein>
<feature type="transmembrane region" description="Helical" evidence="1">
    <location>
        <begin position="256"/>
        <end position="278"/>
    </location>
</feature>
<name>A0A926HUG4_9FIRM</name>
<feature type="transmembrane region" description="Helical" evidence="1">
    <location>
        <begin position="118"/>
        <end position="139"/>
    </location>
</feature>
<reference evidence="3" key="1">
    <citation type="submission" date="2020-08" db="EMBL/GenBank/DDBJ databases">
        <title>Genome public.</title>
        <authorList>
            <person name="Liu C."/>
            <person name="Sun Q."/>
        </authorList>
    </citation>
    <scope>NUCLEOTIDE SEQUENCE</scope>
    <source>
        <strain evidence="3">H8</strain>
    </source>
</reference>
<sequence length="350" mass="36832">MKAKHIVIYILSAAGLALVVCGAGTSMEAAKSALVLCAQTVIPSLFPFFVISSFMVNTGFVSCAGKIAAPISRRLFKVSGSGAVVFVMGILCGYPTGAKMVSELYENKEISRNEAMRLLPFCNNSGPLFVIGAVGAGMLGSTRLGVTLYAVHVVSAVLTGIFFSFFSKQSDGHQTSTVMAIHLGRAFSDAVCRAVQTMLNVCGFIVFFSVLREFLTPFIFKLLGSGALGLTVSGMAEVTLGAQDICVSGQALPFTMILLSGIIGFGGVCVLLQVCGVVSQAGLGIKTYAVGKIFQMLVSMVITACVVSSWKTQAAFASISSLPHRYLEVAPYMLVAFFFACAYAAARKKN</sequence>
<evidence type="ECO:0000259" key="2">
    <source>
        <dbReference type="Pfam" id="PF07670"/>
    </source>
</evidence>
<comment type="caution">
    <text evidence="3">The sequence shown here is derived from an EMBL/GenBank/DDBJ whole genome shotgun (WGS) entry which is preliminary data.</text>
</comment>
<gene>
    <name evidence="3" type="ORF">H8698_06170</name>
</gene>
<keyword evidence="1" id="KW-0812">Transmembrane</keyword>
<evidence type="ECO:0000313" key="3">
    <source>
        <dbReference type="EMBL" id="MBC8540557.1"/>
    </source>
</evidence>
<organism evidence="3 4">
    <name type="scientific">Congzhengia minquanensis</name>
    <dbReference type="NCBI Taxonomy" id="2763657"/>
    <lineage>
        <taxon>Bacteria</taxon>
        <taxon>Bacillati</taxon>
        <taxon>Bacillota</taxon>
        <taxon>Clostridia</taxon>
        <taxon>Eubacteriales</taxon>
        <taxon>Oscillospiraceae</taxon>
        <taxon>Congzhengia</taxon>
    </lineage>
</organism>
<keyword evidence="1" id="KW-1133">Transmembrane helix</keyword>
<keyword evidence="1" id="KW-0472">Membrane</keyword>
<dbReference type="RefSeq" id="WP_249311730.1">
    <property type="nucleotide sequence ID" value="NZ_JACRSU010000002.1"/>
</dbReference>